<sequence length="316" mass="35655">MADLGVFALCRRLLPETDIHISTQGAVVNSESCRIWHEMGAKRIVLARELTLDEIKRIRDNVPETLELEVFIHGAMCVSISGRCLLSEYYVDRDANRGKCAQPCRWIYNFAEEKRPDDILTGEVHREGTYLFGSKDMNLIRHIDELCDSGIDCFKIEGRMKSAYYAAVTANAYHIAIDAHNSSQPADIDALALELDGVSHREYCTGYFFDHPYLNSQLADKPGYIRESSFLATIDRFDPETHTAFCTQKNKMYSGFPAELLTPGKTGVRFIAGEMRDSEGCIIDASPHPQMKYSVRFPDDFPFTPKTGDIIRAAQC</sequence>
<dbReference type="InterPro" id="IPR001539">
    <property type="entry name" value="Peptidase_U32"/>
</dbReference>
<reference evidence="5" key="1">
    <citation type="submission" date="2019-08" db="EMBL/GenBank/DDBJ databases">
        <authorList>
            <person name="Kucharzyk K."/>
            <person name="Murdoch R.W."/>
            <person name="Higgins S."/>
            <person name="Loffler F."/>
        </authorList>
    </citation>
    <scope>NUCLEOTIDE SEQUENCE</scope>
</reference>
<dbReference type="PANTHER" id="PTHR30217">
    <property type="entry name" value="PEPTIDASE U32 FAMILY"/>
    <property type="match status" value="1"/>
</dbReference>
<dbReference type="Pfam" id="PF01136">
    <property type="entry name" value="Peptidase_U32"/>
    <property type="match status" value="1"/>
</dbReference>
<dbReference type="PROSITE" id="PS01276">
    <property type="entry name" value="PEPTIDASE_U32"/>
    <property type="match status" value="1"/>
</dbReference>
<dbReference type="InterPro" id="IPR032525">
    <property type="entry name" value="Peptidase_U32_C"/>
</dbReference>
<dbReference type="InterPro" id="IPR051454">
    <property type="entry name" value="RNA/ubiquinone_mod_enzymes"/>
</dbReference>
<dbReference type="GO" id="GO:0008233">
    <property type="term" value="F:peptidase activity"/>
    <property type="evidence" value="ECO:0007669"/>
    <property type="project" value="UniProtKB-KW"/>
</dbReference>
<evidence type="ECO:0000256" key="2">
    <source>
        <dbReference type="ARBA" id="ARBA00022801"/>
    </source>
</evidence>
<dbReference type="AlphaFoldDB" id="A0A645E5V7"/>
<evidence type="ECO:0000256" key="3">
    <source>
        <dbReference type="ARBA" id="ARBA00038374"/>
    </source>
</evidence>
<accession>A0A645E5V7</accession>
<proteinExistence type="inferred from homology"/>
<dbReference type="PANTHER" id="PTHR30217:SF6">
    <property type="entry name" value="TRNA HYDROXYLATION PROTEIN P"/>
    <property type="match status" value="1"/>
</dbReference>
<name>A0A645E5V7_9ZZZZ</name>
<feature type="domain" description="Peptidase family U32 C-terminal" evidence="4">
    <location>
        <begin position="226"/>
        <end position="312"/>
    </location>
</feature>
<dbReference type="Pfam" id="PF16325">
    <property type="entry name" value="Peptidase_U32_C"/>
    <property type="match status" value="1"/>
</dbReference>
<evidence type="ECO:0000256" key="1">
    <source>
        <dbReference type="ARBA" id="ARBA00022670"/>
    </source>
</evidence>
<organism evidence="5">
    <name type="scientific">bioreactor metagenome</name>
    <dbReference type="NCBI Taxonomy" id="1076179"/>
    <lineage>
        <taxon>unclassified sequences</taxon>
        <taxon>metagenomes</taxon>
        <taxon>ecological metagenomes</taxon>
    </lineage>
</organism>
<dbReference type="GO" id="GO:0006508">
    <property type="term" value="P:proteolysis"/>
    <property type="evidence" value="ECO:0007669"/>
    <property type="project" value="UniProtKB-KW"/>
</dbReference>
<evidence type="ECO:0000259" key="4">
    <source>
        <dbReference type="Pfam" id="PF16325"/>
    </source>
</evidence>
<comment type="similarity">
    <text evidence="3">Belongs to the peptidase U32 family.</text>
</comment>
<dbReference type="Gene3D" id="2.40.30.10">
    <property type="entry name" value="Translation factors"/>
    <property type="match status" value="1"/>
</dbReference>
<dbReference type="EMBL" id="VSSQ01043250">
    <property type="protein sequence ID" value="MPM96916.1"/>
    <property type="molecule type" value="Genomic_DNA"/>
</dbReference>
<evidence type="ECO:0000313" key="5">
    <source>
        <dbReference type="EMBL" id="MPM96916.1"/>
    </source>
</evidence>
<protein>
    <recommendedName>
        <fullName evidence="4">Peptidase family U32 C-terminal domain-containing protein</fullName>
    </recommendedName>
</protein>
<comment type="caution">
    <text evidence="5">The sequence shown here is derived from an EMBL/GenBank/DDBJ whole genome shotgun (WGS) entry which is preliminary data.</text>
</comment>
<keyword evidence="2" id="KW-0378">Hydrolase</keyword>
<gene>
    <name evidence="5" type="ORF">SDC9_144085</name>
</gene>
<keyword evidence="1" id="KW-0645">Protease</keyword>